<evidence type="ECO:0000313" key="7">
    <source>
        <dbReference type="Proteomes" id="UP000229342"/>
    </source>
</evidence>
<name>A0A2H0KD36_9BACT</name>
<proteinExistence type="predicted"/>
<dbReference type="Pfam" id="PF10755">
    <property type="entry name" value="DUF2585"/>
    <property type="match status" value="1"/>
</dbReference>
<evidence type="ECO:0000256" key="5">
    <source>
        <dbReference type="SAM" id="Phobius"/>
    </source>
</evidence>
<keyword evidence="4 5" id="KW-0472">Membrane</keyword>
<dbReference type="InterPro" id="IPR019691">
    <property type="entry name" value="DUF2585"/>
</dbReference>
<evidence type="ECO:0000313" key="6">
    <source>
        <dbReference type="EMBL" id="PIQ69161.1"/>
    </source>
</evidence>
<evidence type="ECO:0000256" key="1">
    <source>
        <dbReference type="ARBA" id="ARBA00022475"/>
    </source>
</evidence>
<dbReference type="NCBIfam" id="NF002099">
    <property type="entry name" value="PRK00944.1"/>
    <property type="match status" value="1"/>
</dbReference>
<dbReference type="Proteomes" id="UP000229342">
    <property type="component" value="Unassembled WGS sequence"/>
</dbReference>
<accession>A0A2H0KD36</accession>
<evidence type="ECO:0000256" key="4">
    <source>
        <dbReference type="ARBA" id="ARBA00023136"/>
    </source>
</evidence>
<sequence length="191" mass="21532">MTARGKHIVLFGAGLVLLQVLALHLFGQPPICECGFIKLWEWDVWSSGMSQHLTDWYTFSHVIHGFIFYGVLRLIFPRMSVGTRLLIAMGLEIGWEIAENTPYVINAYREQALAQGYVGDSILNSLCDTLSMILGFFLAKRLPVPVTIALAVIFEVFVGVMIRDNLTLNVLNFIYQFDFIYQWQAGAVPAV</sequence>
<keyword evidence="1" id="KW-1003">Cell membrane</keyword>
<protein>
    <submittedName>
        <fullName evidence="6">Uncharacterized protein</fullName>
    </submittedName>
</protein>
<organism evidence="6 7">
    <name type="scientific">Candidatus Taylorbacteria bacterium CG11_big_fil_rev_8_21_14_0_20_46_11</name>
    <dbReference type="NCBI Taxonomy" id="1975025"/>
    <lineage>
        <taxon>Bacteria</taxon>
        <taxon>Candidatus Tayloriibacteriota</taxon>
    </lineage>
</organism>
<reference evidence="6 7" key="1">
    <citation type="submission" date="2017-09" db="EMBL/GenBank/DDBJ databases">
        <title>Depth-based differentiation of microbial function through sediment-hosted aquifers and enrichment of novel symbionts in the deep terrestrial subsurface.</title>
        <authorList>
            <person name="Probst A.J."/>
            <person name="Ladd B."/>
            <person name="Jarett J.K."/>
            <person name="Geller-Mcgrath D.E."/>
            <person name="Sieber C.M."/>
            <person name="Emerson J.B."/>
            <person name="Anantharaman K."/>
            <person name="Thomas B.C."/>
            <person name="Malmstrom R."/>
            <person name="Stieglmeier M."/>
            <person name="Klingl A."/>
            <person name="Woyke T."/>
            <person name="Ryan C.M."/>
            <person name="Banfield J.F."/>
        </authorList>
    </citation>
    <scope>NUCLEOTIDE SEQUENCE [LARGE SCALE GENOMIC DNA]</scope>
    <source>
        <strain evidence="6">CG11_big_fil_rev_8_21_14_0_20_46_11</strain>
    </source>
</reference>
<keyword evidence="2 5" id="KW-0812">Transmembrane</keyword>
<dbReference type="GO" id="GO:0005886">
    <property type="term" value="C:plasma membrane"/>
    <property type="evidence" value="ECO:0007669"/>
    <property type="project" value="InterPro"/>
</dbReference>
<evidence type="ECO:0000256" key="3">
    <source>
        <dbReference type="ARBA" id="ARBA00022989"/>
    </source>
</evidence>
<gene>
    <name evidence="6" type="ORF">COV91_00245</name>
</gene>
<comment type="caution">
    <text evidence="6">The sequence shown here is derived from an EMBL/GenBank/DDBJ whole genome shotgun (WGS) entry which is preliminary data.</text>
</comment>
<feature type="transmembrane region" description="Helical" evidence="5">
    <location>
        <begin position="58"/>
        <end position="76"/>
    </location>
</feature>
<dbReference type="EMBL" id="PCVG01000006">
    <property type="protein sequence ID" value="PIQ69161.1"/>
    <property type="molecule type" value="Genomic_DNA"/>
</dbReference>
<keyword evidence="3 5" id="KW-1133">Transmembrane helix</keyword>
<feature type="transmembrane region" description="Helical" evidence="5">
    <location>
        <begin position="142"/>
        <end position="162"/>
    </location>
</feature>
<evidence type="ECO:0000256" key="2">
    <source>
        <dbReference type="ARBA" id="ARBA00022692"/>
    </source>
</evidence>
<dbReference type="AlphaFoldDB" id="A0A2H0KD36"/>